<dbReference type="EMBL" id="WIQZ01000005">
    <property type="protein sequence ID" value="KAF3145239.1"/>
    <property type="molecule type" value="Genomic_DNA"/>
</dbReference>
<sequence length="612" mass="68455">MWGGGSKKPQSGPAQEMVQVGTYFGSILLCSPEELYCDKNPRNPIANPKTTTLLTRIQLQTGPSTPSLPPLILRIIRGFLLIFFLVLCRSSFWRSRSPQSNTSTPHRDGAYKPPADSQTKVVGASYSYADMLNFENTPARPKTPTHSKHKSTPSGGSHSPTTAAASYNAFMSQTDDDWGLDLNDTSIPKETTVTGGLGSIASMAGVTSIEGRPSGAKGSKGAGGGYEYPLAKKRTKGLKAQFEGLVRDPGNSLHMIYHPPINTDVHSSAEIEAMNARISRINKFKTVLQSSTVDLTKLRSLAWGGIPDELRPMAWQLLLGYLPANSDRRVATLERKRKEYLDSAKQAFSRGDAGMDQTIWHQISIDIPRTNPHIPLYGHKTTQRCLEKILYVWAIRHPASGYVQGINDLVTPFWQVFLSAYIEGDVETFNPGSLPPEVLDVVSADCFWCLTKLLDGIQDNYIHSQPGIQRQVSQLRDLVRRIDSGLAKHLNDVQVQFIQFSFRWMNCMLMREFSVKNVIRMWDTYMSEGNSGFSEFHLYVCAAFLVKWSAELKKMDFQEVMMFLQSLPTKEWGEKDIGLLLSEAFMWQSLYRNSSAHLRDDGTTVHNEELNL</sequence>
<dbReference type="SUPFAM" id="SSF47923">
    <property type="entry name" value="Ypt/Rab-GAP domain of gyp1p"/>
    <property type="match status" value="2"/>
</dbReference>
<feature type="compositionally biased region" description="Low complexity" evidence="1">
    <location>
        <begin position="152"/>
        <end position="162"/>
    </location>
</feature>
<dbReference type="InterPro" id="IPR035969">
    <property type="entry name" value="Rab-GAP_TBC_sf"/>
</dbReference>
<accession>A0A7C8NVN4</accession>
<dbReference type="FunFam" id="1.10.472.80:FF:000001">
    <property type="entry name" value="TBC1 domain family member 22B"/>
    <property type="match status" value="1"/>
</dbReference>
<dbReference type="SMART" id="SM00164">
    <property type="entry name" value="TBC"/>
    <property type="match status" value="1"/>
</dbReference>
<proteinExistence type="predicted"/>
<dbReference type="PANTHER" id="PTHR22957:SF26">
    <property type="entry name" value="LD44506P"/>
    <property type="match status" value="1"/>
</dbReference>
<organism evidence="3 4">
    <name type="scientific">Orbilia oligospora</name>
    <name type="common">Nematode-trapping fungus</name>
    <name type="synonym">Arthrobotrys oligospora</name>
    <dbReference type="NCBI Taxonomy" id="2813651"/>
    <lineage>
        <taxon>Eukaryota</taxon>
        <taxon>Fungi</taxon>
        <taxon>Dikarya</taxon>
        <taxon>Ascomycota</taxon>
        <taxon>Pezizomycotina</taxon>
        <taxon>Orbiliomycetes</taxon>
        <taxon>Orbiliales</taxon>
        <taxon>Orbiliaceae</taxon>
        <taxon>Orbilia</taxon>
    </lineage>
</organism>
<dbReference type="PANTHER" id="PTHR22957">
    <property type="entry name" value="TBC1 DOMAIN FAMILY MEMBER GTPASE-ACTIVATING PROTEIN"/>
    <property type="match status" value="1"/>
</dbReference>
<dbReference type="PROSITE" id="PS50086">
    <property type="entry name" value="TBC_RABGAP"/>
    <property type="match status" value="1"/>
</dbReference>
<feature type="region of interest" description="Disordered" evidence="1">
    <location>
        <begin position="135"/>
        <end position="163"/>
    </location>
</feature>
<name>A0A7C8NVN4_ORBOL</name>
<dbReference type="Pfam" id="PF00566">
    <property type="entry name" value="RabGAP-TBC"/>
    <property type="match status" value="1"/>
</dbReference>
<comment type="caution">
    <text evidence="3">The sequence shown here is derived from an EMBL/GenBank/DDBJ whole genome shotgun (WGS) entry which is preliminary data.</text>
</comment>
<evidence type="ECO:0000256" key="1">
    <source>
        <dbReference type="SAM" id="MobiDB-lite"/>
    </source>
</evidence>
<dbReference type="Gene3D" id="1.10.10.750">
    <property type="entry name" value="Ypt/Rab-GAP domain of gyp1p, domain 1"/>
    <property type="match status" value="1"/>
</dbReference>
<feature type="domain" description="Rab-GAP TBC" evidence="2">
    <location>
        <begin position="305"/>
        <end position="529"/>
    </location>
</feature>
<dbReference type="InterPro" id="IPR000195">
    <property type="entry name" value="Rab-GAP-TBC_dom"/>
</dbReference>
<evidence type="ECO:0000313" key="3">
    <source>
        <dbReference type="EMBL" id="KAF3145239.1"/>
    </source>
</evidence>
<dbReference type="FunFam" id="1.10.8.270:FF:000037">
    <property type="entry name" value="TBC1 domain family member 22A"/>
    <property type="match status" value="1"/>
</dbReference>
<evidence type="ECO:0000259" key="2">
    <source>
        <dbReference type="PROSITE" id="PS50086"/>
    </source>
</evidence>
<gene>
    <name evidence="3" type="primary">GYP1</name>
    <name evidence="3" type="ORF">TWF703_007823</name>
</gene>
<dbReference type="GO" id="GO:0005794">
    <property type="term" value="C:Golgi apparatus"/>
    <property type="evidence" value="ECO:0007669"/>
    <property type="project" value="TreeGrafter"/>
</dbReference>
<feature type="compositionally biased region" description="Polar residues" evidence="1">
    <location>
        <begin position="95"/>
        <end position="104"/>
    </location>
</feature>
<dbReference type="GO" id="GO:0005096">
    <property type="term" value="F:GTPase activator activity"/>
    <property type="evidence" value="ECO:0007669"/>
    <property type="project" value="TreeGrafter"/>
</dbReference>
<reference evidence="3 4" key="1">
    <citation type="submission" date="2019-06" db="EMBL/GenBank/DDBJ databases">
        <authorList>
            <person name="Palmer J.M."/>
        </authorList>
    </citation>
    <scope>NUCLEOTIDE SEQUENCE [LARGE SCALE GENOMIC DNA]</scope>
    <source>
        <strain evidence="3 4">TWF703</strain>
    </source>
</reference>
<dbReference type="FunFam" id="1.10.10.750:FF:000007">
    <property type="entry name" value="TBC1 domain family member"/>
    <property type="match status" value="1"/>
</dbReference>
<protein>
    <submittedName>
        <fullName evidence="3">GTPase-activating protein</fullName>
    </submittedName>
</protein>
<dbReference type="Gene3D" id="1.10.8.270">
    <property type="entry name" value="putative rabgap domain of human tbc1 domain family member 14 like domains"/>
    <property type="match status" value="1"/>
</dbReference>
<evidence type="ECO:0000313" key="4">
    <source>
        <dbReference type="Proteomes" id="UP000480548"/>
    </source>
</evidence>
<feature type="region of interest" description="Disordered" evidence="1">
    <location>
        <begin position="95"/>
        <end position="118"/>
    </location>
</feature>
<dbReference type="Gene3D" id="1.10.472.80">
    <property type="entry name" value="Ypt/Rab-GAP domain of gyp1p, domain 3"/>
    <property type="match status" value="1"/>
</dbReference>
<dbReference type="AlphaFoldDB" id="A0A7C8NVN4"/>
<dbReference type="Proteomes" id="UP000480548">
    <property type="component" value="Unassembled WGS sequence"/>
</dbReference>